<reference evidence="2 4" key="2">
    <citation type="submission" date="2018-06" db="EMBL/GenBank/DDBJ databases">
        <authorList>
            <consortium name="Pathogen Informatics"/>
            <person name="Doyle S."/>
        </authorList>
    </citation>
    <scope>NUCLEOTIDE SEQUENCE [LARGE SCALE GENOMIC DNA]</scope>
    <source>
        <strain evidence="2 4">NCTC12858</strain>
    </source>
</reference>
<accession>A0A0A2FS28</accession>
<dbReference type="SUPFAM" id="SSF53649">
    <property type="entry name" value="Alkaline phosphatase-like"/>
    <property type="match status" value="1"/>
</dbReference>
<organism evidence="2 4">
    <name type="scientific">Porphyromonas crevioricanis</name>
    <dbReference type="NCBI Taxonomy" id="393921"/>
    <lineage>
        <taxon>Bacteria</taxon>
        <taxon>Pseudomonadati</taxon>
        <taxon>Bacteroidota</taxon>
        <taxon>Bacteroidia</taxon>
        <taxon>Bacteroidales</taxon>
        <taxon>Porphyromonadaceae</taxon>
        <taxon>Porphyromonas</taxon>
    </lineage>
</organism>
<dbReference type="KEGG" id="pcre:NCTC12858_01278"/>
<keyword evidence="2" id="KW-0378">Hydrolase</keyword>
<proteinExistence type="predicted"/>
<dbReference type="CDD" id="cd16016">
    <property type="entry name" value="AP-SPAP"/>
    <property type="match status" value="1"/>
</dbReference>
<dbReference type="InterPro" id="IPR002591">
    <property type="entry name" value="Phosphodiest/P_Trfase"/>
</dbReference>
<dbReference type="Pfam" id="PF01663">
    <property type="entry name" value="Phosphodiest"/>
    <property type="match status" value="1"/>
</dbReference>
<dbReference type="InterPro" id="IPR017850">
    <property type="entry name" value="Alkaline_phosphatase_core_sf"/>
</dbReference>
<evidence type="ECO:0000313" key="2">
    <source>
        <dbReference type="EMBL" id="SQH73423.1"/>
    </source>
</evidence>
<protein>
    <submittedName>
        <fullName evidence="2">Alkaline phosphatase</fullName>
        <ecNumber evidence="2">3.1.3.1</ecNumber>
    </submittedName>
</protein>
<dbReference type="EC" id="3.1.3.1" evidence="2"/>
<dbReference type="Proteomes" id="UP000030136">
    <property type="component" value="Unassembled WGS sequence"/>
</dbReference>
<dbReference type="OrthoDB" id="9766127at2"/>
<dbReference type="GO" id="GO:0004035">
    <property type="term" value="F:alkaline phosphatase activity"/>
    <property type="evidence" value="ECO:0007669"/>
    <property type="project" value="UniProtKB-EC"/>
</dbReference>
<evidence type="ECO:0000313" key="4">
    <source>
        <dbReference type="Proteomes" id="UP000249300"/>
    </source>
</evidence>
<dbReference type="RefSeq" id="WP_023938579.1">
    <property type="nucleotide sequence ID" value="NZ_FUXH01000001.1"/>
</dbReference>
<sequence>MAKQKQIKENSGGHSTRGILASLVAVLSVAMNVYAGSLTSPTHTPRLLLCISVDQLRSDLLIGFSPLYSQEGWRRILSGGAVYPSVDFDVYPLDVASAIASIYTGEYPSMHGIGASLVYDEETNKCSSVVEDSNYMGNYTSERYSPLALQMSTIGDELKYASAGRSSVYSIAPNPEEAILAGGQEADAAYWIENDKGRWATSTYYTKQLPWFVEKANSTPNNIGALLSGKTWKNSRKVEGQLLPYTGTFAPFYHKIGESVEQYKKTPLVNDDVTNLAISFVEHYGYELGTSPHMLSVVYTAAPYPGAMDYEQGAEMQDAYVRLDSNIARLLNAVERKIGLSNCLVMLSGTGYSSYRQPPVRSANGKRSTRNFSPERCKALLNMYLMAVYGQGQWIKSYRNNYIYLNRSLVEERKLSLEEVQIKAAQFTSEMAGVASCIPVLSRKSYIGIEQSLANGIHKQEKADLILQILPGWYVEPNIIDIRDTSLQGKYRKMPCDSPVIFFGWGIKAAIYADEKPSVRRIAPSLAHVLRIRPPCNRDIPLPAITGRLLSK</sequence>
<reference evidence="1 3" key="1">
    <citation type="submission" date="2014-08" db="EMBL/GenBank/DDBJ databases">
        <title>Porphyromonas crevioricanis strain:COT-253_OH1447 Genome sequencing.</title>
        <authorList>
            <person name="Wallis C."/>
            <person name="Deusch O."/>
            <person name="O'Flynn C."/>
            <person name="Davis I."/>
            <person name="Jospin G."/>
            <person name="Darling A.E."/>
            <person name="Coil D.A."/>
            <person name="Alexiev A."/>
            <person name="Horsfall A."/>
            <person name="Kirkwood N."/>
            <person name="Harris S."/>
            <person name="Eisen J.A."/>
        </authorList>
    </citation>
    <scope>NUCLEOTIDE SEQUENCE [LARGE SCALE GENOMIC DNA]</scope>
    <source>
        <strain evidence="3">COT-253 OH1447</strain>
        <strain evidence="1">COT-253_OH1447</strain>
    </source>
</reference>
<dbReference type="PIRSF" id="PIRSF031924">
    <property type="entry name" value="Pi-irrepressible_AP"/>
    <property type="match status" value="1"/>
</dbReference>
<dbReference type="eggNOG" id="COG3119">
    <property type="taxonomic scope" value="Bacteria"/>
</dbReference>
<evidence type="ECO:0000313" key="1">
    <source>
        <dbReference type="EMBL" id="KGN94665.1"/>
    </source>
</evidence>
<dbReference type="AlphaFoldDB" id="A0A0A2FS28"/>
<dbReference type="Gene3D" id="3.40.720.10">
    <property type="entry name" value="Alkaline Phosphatase, subunit A"/>
    <property type="match status" value="1"/>
</dbReference>
<evidence type="ECO:0000313" key="3">
    <source>
        <dbReference type="Proteomes" id="UP000030136"/>
    </source>
</evidence>
<gene>
    <name evidence="2" type="primary">phoK</name>
    <name evidence="1" type="ORF">HQ38_05655</name>
    <name evidence="2" type="ORF">NCTC12858_01278</name>
</gene>
<dbReference type="Proteomes" id="UP000249300">
    <property type="component" value="Chromosome 1"/>
</dbReference>
<keyword evidence="4" id="KW-1185">Reference proteome</keyword>
<dbReference type="STRING" id="393921.HQ45_02925"/>
<dbReference type="EMBL" id="JQJC01000015">
    <property type="protein sequence ID" value="KGN94665.1"/>
    <property type="molecule type" value="Genomic_DNA"/>
</dbReference>
<dbReference type="EMBL" id="LS483447">
    <property type="protein sequence ID" value="SQH73423.1"/>
    <property type="molecule type" value="Genomic_DNA"/>
</dbReference>
<dbReference type="Gene3D" id="3.30.1360.150">
    <property type="match status" value="1"/>
</dbReference>
<dbReference type="InterPro" id="IPR026263">
    <property type="entry name" value="Alkaline_phosphatase_prok"/>
</dbReference>
<name>A0A0A2FS28_9PORP</name>